<dbReference type="OrthoDB" id="3226582at2759"/>
<feature type="transmembrane region" description="Helical" evidence="1">
    <location>
        <begin position="77"/>
        <end position="97"/>
    </location>
</feature>
<keyword evidence="3" id="KW-1185">Reference proteome</keyword>
<keyword evidence="1" id="KW-0812">Transmembrane</keyword>
<evidence type="ECO:0000313" key="2">
    <source>
        <dbReference type="EMBL" id="THU83965.1"/>
    </source>
</evidence>
<proteinExistence type="predicted"/>
<evidence type="ECO:0000256" key="1">
    <source>
        <dbReference type="SAM" id="Phobius"/>
    </source>
</evidence>
<accession>A0A4V4HCP1</accession>
<dbReference type="EMBL" id="ML179632">
    <property type="protein sequence ID" value="THU83965.1"/>
    <property type="molecule type" value="Genomic_DNA"/>
</dbReference>
<name>A0A4V4HCP1_DENBC</name>
<dbReference type="Proteomes" id="UP000297245">
    <property type="component" value="Unassembled WGS sequence"/>
</dbReference>
<feature type="transmembrane region" description="Helical" evidence="1">
    <location>
        <begin position="109"/>
        <end position="130"/>
    </location>
</feature>
<sequence>MSHPKWTELSFIGLYGAEPCNRIRKNSITDNSLSPSFTVVNKWSSIFVLGFYILANIIADTILIHRCYKIWGAKKKVIVLPVFISIINNEVTNGSVLSNTINEYIFKSFLAVNFLTNLSIPFMIAGRIWWIGNQVSKFLPSKRSNLARHTMAICLESGIMYPLALFPALVLTFQSPYIWFIPILLQLVGIAPTFIILVRVALGISIENVQDTIHNEESGQRDRVVLSMWEA</sequence>
<feature type="transmembrane region" description="Helical" evidence="1">
    <location>
        <begin position="151"/>
        <end position="171"/>
    </location>
</feature>
<protein>
    <submittedName>
        <fullName evidence="2">Uncharacterized protein</fullName>
    </submittedName>
</protein>
<feature type="transmembrane region" description="Helical" evidence="1">
    <location>
        <begin position="43"/>
        <end position="65"/>
    </location>
</feature>
<keyword evidence="1" id="KW-1133">Transmembrane helix</keyword>
<keyword evidence="1" id="KW-0472">Membrane</keyword>
<feature type="transmembrane region" description="Helical" evidence="1">
    <location>
        <begin position="177"/>
        <end position="198"/>
    </location>
</feature>
<organism evidence="2 3">
    <name type="scientific">Dendrothele bispora (strain CBS 962.96)</name>
    <dbReference type="NCBI Taxonomy" id="1314807"/>
    <lineage>
        <taxon>Eukaryota</taxon>
        <taxon>Fungi</taxon>
        <taxon>Dikarya</taxon>
        <taxon>Basidiomycota</taxon>
        <taxon>Agaricomycotina</taxon>
        <taxon>Agaricomycetes</taxon>
        <taxon>Agaricomycetidae</taxon>
        <taxon>Agaricales</taxon>
        <taxon>Agaricales incertae sedis</taxon>
        <taxon>Dendrothele</taxon>
    </lineage>
</organism>
<gene>
    <name evidence="2" type="ORF">K435DRAFT_807118</name>
</gene>
<reference evidence="2 3" key="1">
    <citation type="journal article" date="2019" name="Nat. Ecol. Evol.">
        <title>Megaphylogeny resolves global patterns of mushroom evolution.</title>
        <authorList>
            <person name="Varga T."/>
            <person name="Krizsan K."/>
            <person name="Foldi C."/>
            <person name="Dima B."/>
            <person name="Sanchez-Garcia M."/>
            <person name="Sanchez-Ramirez S."/>
            <person name="Szollosi G.J."/>
            <person name="Szarkandi J.G."/>
            <person name="Papp V."/>
            <person name="Albert L."/>
            <person name="Andreopoulos W."/>
            <person name="Angelini C."/>
            <person name="Antonin V."/>
            <person name="Barry K.W."/>
            <person name="Bougher N.L."/>
            <person name="Buchanan P."/>
            <person name="Buyck B."/>
            <person name="Bense V."/>
            <person name="Catcheside P."/>
            <person name="Chovatia M."/>
            <person name="Cooper J."/>
            <person name="Damon W."/>
            <person name="Desjardin D."/>
            <person name="Finy P."/>
            <person name="Geml J."/>
            <person name="Haridas S."/>
            <person name="Hughes K."/>
            <person name="Justo A."/>
            <person name="Karasinski D."/>
            <person name="Kautmanova I."/>
            <person name="Kiss B."/>
            <person name="Kocsube S."/>
            <person name="Kotiranta H."/>
            <person name="LaButti K.M."/>
            <person name="Lechner B.E."/>
            <person name="Liimatainen K."/>
            <person name="Lipzen A."/>
            <person name="Lukacs Z."/>
            <person name="Mihaltcheva S."/>
            <person name="Morgado L.N."/>
            <person name="Niskanen T."/>
            <person name="Noordeloos M.E."/>
            <person name="Ohm R.A."/>
            <person name="Ortiz-Santana B."/>
            <person name="Ovrebo C."/>
            <person name="Racz N."/>
            <person name="Riley R."/>
            <person name="Savchenko A."/>
            <person name="Shiryaev A."/>
            <person name="Soop K."/>
            <person name="Spirin V."/>
            <person name="Szebenyi C."/>
            <person name="Tomsovsky M."/>
            <person name="Tulloss R.E."/>
            <person name="Uehling J."/>
            <person name="Grigoriev I.V."/>
            <person name="Vagvolgyi C."/>
            <person name="Papp T."/>
            <person name="Martin F.M."/>
            <person name="Miettinen O."/>
            <person name="Hibbett D.S."/>
            <person name="Nagy L.G."/>
        </authorList>
    </citation>
    <scope>NUCLEOTIDE SEQUENCE [LARGE SCALE GENOMIC DNA]</scope>
    <source>
        <strain evidence="2 3">CBS 962.96</strain>
    </source>
</reference>
<evidence type="ECO:0000313" key="3">
    <source>
        <dbReference type="Proteomes" id="UP000297245"/>
    </source>
</evidence>
<dbReference type="AlphaFoldDB" id="A0A4V4HCP1"/>